<name>A0A4R6SRN6_LABRH</name>
<accession>A0A4R6SRN6</accession>
<dbReference type="OrthoDB" id="3700158at2"/>
<reference evidence="2 3" key="1">
    <citation type="submission" date="2019-03" db="EMBL/GenBank/DDBJ databases">
        <title>Genomic Encyclopedia of Type Strains, Phase IV (KMG-IV): sequencing the most valuable type-strain genomes for metagenomic binning, comparative biology and taxonomic classification.</title>
        <authorList>
            <person name="Goeker M."/>
        </authorList>
    </citation>
    <scope>NUCLEOTIDE SEQUENCE [LARGE SCALE GENOMIC DNA]</scope>
    <source>
        <strain evidence="2 3">DSM 45361</strain>
    </source>
</reference>
<keyword evidence="3" id="KW-1185">Reference proteome</keyword>
<organism evidence="2 3">
    <name type="scientific">Labedaea rhizosphaerae</name>
    <dbReference type="NCBI Taxonomy" id="598644"/>
    <lineage>
        <taxon>Bacteria</taxon>
        <taxon>Bacillati</taxon>
        <taxon>Actinomycetota</taxon>
        <taxon>Actinomycetes</taxon>
        <taxon>Pseudonocardiales</taxon>
        <taxon>Pseudonocardiaceae</taxon>
        <taxon>Labedaea</taxon>
    </lineage>
</organism>
<dbReference type="EMBL" id="SNXZ01000001">
    <property type="protein sequence ID" value="TDQ05963.1"/>
    <property type="molecule type" value="Genomic_DNA"/>
</dbReference>
<comment type="caution">
    <text evidence="2">The sequence shown here is derived from an EMBL/GenBank/DDBJ whole genome shotgun (WGS) entry which is preliminary data.</text>
</comment>
<dbReference type="AlphaFoldDB" id="A0A4R6SRN6"/>
<sequence length="153" mass="16676">MSHPDYPDLPDLPEHAVAAVRRFEESRAEVATMRERLSQLPQPDPEELRVDPVDEAERVQRLRAAAESGTAPPELIRLGRAVRAGETTYEAIASGAADDLPVVAAARQAALERFHQAVADGSIRLVPDHDAPAPSSSPAREDEPPESFMKPSW</sequence>
<gene>
    <name evidence="2" type="ORF">EV186_1011941</name>
</gene>
<dbReference type="Proteomes" id="UP000295444">
    <property type="component" value="Unassembled WGS sequence"/>
</dbReference>
<protein>
    <submittedName>
        <fullName evidence="2">Uncharacterized protein</fullName>
    </submittedName>
</protein>
<proteinExistence type="predicted"/>
<evidence type="ECO:0000313" key="2">
    <source>
        <dbReference type="EMBL" id="TDQ05963.1"/>
    </source>
</evidence>
<dbReference type="RefSeq" id="WP_133848625.1">
    <property type="nucleotide sequence ID" value="NZ_SNXZ01000001.1"/>
</dbReference>
<evidence type="ECO:0000256" key="1">
    <source>
        <dbReference type="SAM" id="MobiDB-lite"/>
    </source>
</evidence>
<feature type="region of interest" description="Disordered" evidence="1">
    <location>
        <begin position="122"/>
        <end position="153"/>
    </location>
</feature>
<evidence type="ECO:0000313" key="3">
    <source>
        <dbReference type="Proteomes" id="UP000295444"/>
    </source>
</evidence>